<accession>A0A918I3I8</accession>
<evidence type="ECO:0000313" key="2">
    <source>
        <dbReference type="Proteomes" id="UP000636661"/>
    </source>
</evidence>
<comment type="caution">
    <text evidence="1">The sequence shown here is derived from an EMBL/GenBank/DDBJ whole genome shotgun (WGS) entry which is preliminary data.</text>
</comment>
<dbReference type="AlphaFoldDB" id="A0A918I3I8"/>
<dbReference type="RefSeq" id="WP_189554438.1">
    <property type="nucleotide sequence ID" value="NZ_BMTP01000021.1"/>
</dbReference>
<reference evidence="1" key="1">
    <citation type="journal article" date="2014" name="Int. J. Syst. Evol. Microbiol.">
        <title>Complete genome sequence of Corynebacterium casei LMG S-19264T (=DSM 44701T), isolated from a smear-ripened cheese.</title>
        <authorList>
            <consortium name="US DOE Joint Genome Institute (JGI-PGF)"/>
            <person name="Walter F."/>
            <person name="Albersmeier A."/>
            <person name="Kalinowski J."/>
            <person name="Ruckert C."/>
        </authorList>
    </citation>
    <scope>NUCLEOTIDE SEQUENCE</scope>
    <source>
        <strain evidence="1">JCM 4391</strain>
    </source>
</reference>
<sequence>MHDPLAVRDHLASDFGATDLGTSFHRDWSNYADSALDHIAQRYGTQGDPTSLLLLIEDLLRLRDSGLSGEEIGLLWYATDISLGAPGTPGKEREWLQEVLSFVVPLARSRGASPDSCATYPACVPDGTSAAAVEHRRMTAEVVDMVGVLDQRQPWSFAPLVPTRQALVRCAETVCPELAFRFLLCATGPFCSRLSPAAYEWLERLSAAFGHGPHVVGAVRHLVD</sequence>
<proteinExistence type="predicted"/>
<dbReference type="EMBL" id="BMTP01000021">
    <property type="protein sequence ID" value="GGU63469.1"/>
    <property type="molecule type" value="Genomic_DNA"/>
</dbReference>
<protein>
    <recommendedName>
        <fullName evidence="3">CdiI immunity protein domain-containing protein</fullName>
    </recommendedName>
</protein>
<organism evidence="1 2">
    <name type="scientific">Streptomyces lavendofoliae</name>
    <dbReference type="NCBI Taxonomy" id="67314"/>
    <lineage>
        <taxon>Bacteria</taxon>
        <taxon>Bacillati</taxon>
        <taxon>Actinomycetota</taxon>
        <taxon>Actinomycetes</taxon>
        <taxon>Kitasatosporales</taxon>
        <taxon>Streptomycetaceae</taxon>
        <taxon>Streptomyces</taxon>
    </lineage>
</organism>
<evidence type="ECO:0000313" key="1">
    <source>
        <dbReference type="EMBL" id="GGU63469.1"/>
    </source>
</evidence>
<keyword evidence="2" id="KW-1185">Reference proteome</keyword>
<reference evidence="1" key="2">
    <citation type="submission" date="2020-09" db="EMBL/GenBank/DDBJ databases">
        <authorList>
            <person name="Sun Q."/>
            <person name="Ohkuma M."/>
        </authorList>
    </citation>
    <scope>NUCLEOTIDE SEQUENCE</scope>
    <source>
        <strain evidence="1">JCM 4391</strain>
    </source>
</reference>
<name>A0A918I3I8_9ACTN</name>
<gene>
    <name evidence="1" type="ORF">GCM10010274_60320</name>
</gene>
<dbReference type="Proteomes" id="UP000636661">
    <property type="component" value="Unassembled WGS sequence"/>
</dbReference>
<evidence type="ECO:0008006" key="3">
    <source>
        <dbReference type="Google" id="ProtNLM"/>
    </source>
</evidence>